<evidence type="ECO:0000313" key="3">
    <source>
        <dbReference type="EMBL" id="KJH41489.1"/>
    </source>
</evidence>
<protein>
    <submittedName>
        <fullName evidence="3">Leucine Rich repeat-containing domain protein</fullName>
    </submittedName>
</protein>
<keyword evidence="4" id="KW-1185">Reference proteome</keyword>
<accession>A0A0D8XCV7</accession>
<dbReference type="AlphaFoldDB" id="A0A0D8XCV7"/>
<sequence>MRGCDIDDISICERMTNIEVLSLSVNRVETLQPLRNCTRLVELYLRKNNIQSFTELEHLKDLRNLRVLWIDDNPCTKTGDYRHRVLRILPQLTKLDDKPVTLDDHMEAQQDDSVPECDMHTSMLSLHSARSSKSNATLHDVMTQSLYGRPIVDTVMQPQMISYGEVSDEERLPPPFDQQTLRGSRFSLASQSMHPSIMTQSIYEPSTTDREDNWCDFSLDEDIRPVSTDNLLASRMCVSMHESRRVPSTSYGRSISAPRRRLHVRKDSRSPARDIRLSKIMSAVTVLLDELDADGLRSVVQEAQNRLKKRW</sequence>
<dbReference type="Gene3D" id="3.80.10.10">
    <property type="entry name" value="Ribonuclease Inhibitor"/>
    <property type="match status" value="1"/>
</dbReference>
<dbReference type="SUPFAM" id="SSF52058">
    <property type="entry name" value="L domain-like"/>
    <property type="match status" value="1"/>
</dbReference>
<evidence type="ECO:0000256" key="1">
    <source>
        <dbReference type="ARBA" id="ARBA00022614"/>
    </source>
</evidence>
<organism evidence="3 4">
    <name type="scientific">Dictyocaulus viviparus</name>
    <name type="common">Bovine lungworm</name>
    <dbReference type="NCBI Taxonomy" id="29172"/>
    <lineage>
        <taxon>Eukaryota</taxon>
        <taxon>Metazoa</taxon>
        <taxon>Ecdysozoa</taxon>
        <taxon>Nematoda</taxon>
        <taxon>Chromadorea</taxon>
        <taxon>Rhabditida</taxon>
        <taxon>Rhabditina</taxon>
        <taxon>Rhabditomorpha</taxon>
        <taxon>Strongyloidea</taxon>
        <taxon>Metastrongylidae</taxon>
        <taxon>Dictyocaulus</taxon>
    </lineage>
</organism>
<dbReference type="PANTHER" id="PTHR18849:SF0">
    <property type="entry name" value="CILIA- AND FLAGELLA-ASSOCIATED PROTEIN 410-RELATED"/>
    <property type="match status" value="1"/>
</dbReference>
<dbReference type="EMBL" id="KN716814">
    <property type="protein sequence ID" value="KJH41489.1"/>
    <property type="molecule type" value="Genomic_DNA"/>
</dbReference>
<dbReference type="InterPro" id="IPR001611">
    <property type="entry name" value="Leu-rich_rpt"/>
</dbReference>
<reference evidence="4" key="2">
    <citation type="journal article" date="2016" name="Sci. Rep.">
        <title>Dictyocaulus viviparus genome, variome and transcriptome elucidate lungworm biology and support future intervention.</title>
        <authorList>
            <person name="McNulty S.N."/>
            <person name="Strube C."/>
            <person name="Rosa B.A."/>
            <person name="Martin J.C."/>
            <person name="Tyagi R."/>
            <person name="Choi Y.J."/>
            <person name="Wang Q."/>
            <person name="Hallsworth Pepin K."/>
            <person name="Zhang X."/>
            <person name="Ozersky P."/>
            <person name="Wilson R.K."/>
            <person name="Sternberg P.W."/>
            <person name="Gasser R.B."/>
            <person name="Mitreva M."/>
        </authorList>
    </citation>
    <scope>NUCLEOTIDE SEQUENCE [LARGE SCALE GENOMIC DNA]</scope>
    <source>
        <strain evidence="4">HannoverDv2000</strain>
    </source>
</reference>
<gene>
    <name evidence="3" type="ORF">DICVIV_12533</name>
</gene>
<evidence type="ECO:0000256" key="2">
    <source>
        <dbReference type="ARBA" id="ARBA00022737"/>
    </source>
</evidence>
<dbReference type="InterPro" id="IPR032675">
    <property type="entry name" value="LRR_dom_sf"/>
</dbReference>
<dbReference type="PROSITE" id="PS51450">
    <property type="entry name" value="LRR"/>
    <property type="match status" value="1"/>
</dbReference>
<dbReference type="Proteomes" id="UP000053766">
    <property type="component" value="Unassembled WGS sequence"/>
</dbReference>
<proteinExistence type="predicted"/>
<keyword evidence="2" id="KW-0677">Repeat</keyword>
<dbReference type="OrthoDB" id="1517790at2759"/>
<dbReference type="GO" id="GO:0007010">
    <property type="term" value="P:cytoskeleton organization"/>
    <property type="evidence" value="ECO:0007669"/>
    <property type="project" value="TreeGrafter"/>
</dbReference>
<dbReference type="PANTHER" id="PTHR18849">
    <property type="entry name" value="LEUCINE RICH REPEAT PROTEIN"/>
    <property type="match status" value="1"/>
</dbReference>
<name>A0A0D8XCV7_DICVI</name>
<evidence type="ECO:0000313" key="4">
    <source>
        <dbReference type="Proteomes" id="UP000053766"/>
    </source>
</evidence>
<dbReference type="Pfam" id="PF14580">
    <property type="entry name" value="LRR_9"/>
    <property type="match status" value="1"/>
</dbReference>
<reference evidence="3 4" key="1">
    <citation type="submission" date="2013-11" db="EMBL/GenBank/DDBJ databases">
        <title>Draft genome of the bovine lungworm Dictyocaulus viviparus.</title>
        <authorList>
            <person name="Mitreva M."/>
        </authorList>
    </citation>
    <scope>NUCLEOTIDE SEQUENCE [LARGE SCALE GENOMIC DNA]</scope>
    <source>
        <strain evidence="3 4">HannoverDv2000</strain>
    </source>
</reference>
<keyword evidence="1" id="KW-0433">Leucine-rich repeat</keyword>